<dbReference type="Proteomes" id="UP000033754">
    <property type="component" value="Unassembled WGS sequence"/>
</dbReference>
<evidence type="ECO:0000313" key="2">
    <source>
        <dbReference type="Proteomes" id="UP000033754"/>
    </source>
</evidence>
<sequence>MCGRDFSVSHLLRPVRRPVFIIALVMLESITKVNRDA</sequence>
<evidence type="ECO:0000313" key="1">
    <source>
        <dbReference type="EMBL" id="KJV65195.1"/>
    </source>
</evidence>
<reference evidence="1 2" key="1">
    <citation type="submission" date="2015-01" db="EMBL/GenBank/DDBJ databases">
        <title>Genome Sequencing of Rickettsiales.</title>
        <authorList>
            <person name="Daugherty S.C."/>
            <person name="Su Q."/>
            <person name="Abolude K."/>
            <person name="Beier-Sexton M."/>
            <person name="Carlyon J.A."/>
            <person name="Carter R."/>
            <person name="Day N.P."/>
            <person name="Dumler S.J."/>
            <person name="Dyachenko V."/>
            <person name="Godinez A."/>
            <person name="Kurtti T.J."/>
            <person name="Lichay M."/>
            <person name="Mullins K.E."/>
            <person name="Ott S."/>
            <person name="Pappas-Brown V."/>
            <person name="Paris D.H."/>
            <person name="Patel P."/>
            <person name="Richards A.L."/>
            <person name="Sadzewicz L."/>
            <person name="Sears K."/>
            <person name="Seidman D."/>
            <person name="Sengamalay N."/>
            <person name="Stenos J."/>
            <person name="Tallon L.J."/>
            <person name="Vincent G."/>
            <person name="Fraser C.M."/>
            <person name="Munderloh U."/>
            <person name="Dunning-Hotopp J.C."/>
        </authorList>
    </citation>
    <scope>NUCLEOTIDE SEQUENCE [LARGE SCALE GENOMIC DNA]</scope>
    <source>
        <strain evidence="1 2">NCH-1</strain>
    </source>
</reference>
<dbReference type="PATRIC" id="fig|1359161.3.peg.1089"/>
<dbReference type="EMBL" id="LANT01000006">
    <property type="protein sequence ID" value="KJV65195.1"/>
    <property type="molecule type" value="Genomic_DNA"/>
</dbReference>
<name>A0A0F3NAX5_ANAPH</name>
<dbReference type="AlphaFoldDB" id="A0A0F3NAX5"/>
<proteinExistence type="predicted"/>
<gene>
    <name evidence="1" type="ORF">EPHNCH_0972</name>
</gene>
<protein>
    <submittedName>
        <fullName evidence="1">Uncharacterized protein</fullName>
    </submittedName>
</protein>
<accession>A0A0F3NAX5</accession>
<organism evidence="1 2">
    <name type="scientific">Anaplasma phagocytophilum str. NCH-1</name>
    <dbReference type="NCBI Taxonomy" id="1359161"/>
    <lineage>
        <taxon>Bacteria</taxon>
        <taxon>Pseudomonadati</taxon>
        <taxon>Pseudomonadota</taxon>
        <taxon>Alphaproteobacteria</taxon>
        <taxon>Rickettsiales</taxon>
        <taxon>Anaplasmataceae</taxon>
        <taxon>Anaplasma</taxon>
        <taxon>phagocytophilum group</taxon>
    </lineage>
</organism>
<comment type="caution">
    <text evidence="1">The sequence shown here is derived from an EMBL/GenBank/DDBJ whole genome shotgun (WGS) entry which is preliminary data.</text>
</comment>